<keyword evidence="3" id="KW-1185">Reference proteome</keyword>
<dbReference type="SMART" id="SM00382">
    <property type="entry name" value="AAA"/>
    <property type="match status" value="1"/>
</dbReference>
<dbReference type="PANTHER" id="PTHR34704">
    <property type="entry name" value="ATPASE"/>
    <property type="match status" value="1"/>
</dbReference>
<name>H3KEA5_9BURK</name>
<dbReference type="SUPFAM" id="SSF49367">
    <property type="entry name" value="Superoxide reductase-like"/>
    <property type="match status" value="1"/>
</dbReference>
<dbReference type="Pfam" id="PF13401">
    <property type="entry name" value="AAA_22"/>
    <property type="match status" value="1"/>
</dbReference>
<dbReference type="InterPro" id="IPR003593">
    <property type="entry name" value="AAA+_ATPase"/>
</dbReference>
<proteinExistence type="predicted"/>
<dbReference type="RefSeq" id="WP_008541862.1">
    <property type="nucleotide sequence ID" value="NZ_JH604942.1"/>
</dbReference>
<dbReference type="AlphaFoldDB" id="H3KEA5"/>
<evidence type="ECO:0000313" key="2">
    <source>
        <dbReference type="EMBL" id="EHY31557.1"/>
    </source>
</evidence>
<dbReference type="GO" id="GO:0003677">
    <property type="term" value="F:DNA binding"/>
    <property type="evidence" value="ECO:0007669"/>
    <property type="project" value="UniProtKB-KW"/>
</dbReference>
<dbReference type="PATRIC" id="fig|762967.3.peg.848"/>
<gene>
    <name evidence="2" type="ORF">HMPREF9440_01069</name>
</gene>
<organism evidence="2 3">
    <name type="scientific">Sutterella parvirubra YIT 11816</name>
    <dbReference type="NCBI Taxonomy" id="762967"/>
    <lineage>
        <taxon>Bacteria</taxon>
        <taxon>Pseudomonadati</taxon>
        <taxon>Pseudomonadota</taxon>
        <taxon>Betaproteobacteria</taxon>
        <taxon>Burkholderiales</taxon>
        <taxon>Sutterellaceae</taxon>
        <taxon>Sutterella</taxon>
    </lineage>
</organism>
<dbReference type="GO" id="GO:0016491">
    <property type="term" value="F:oxidoreductase activity"/>
    <property type="evidence" value="ECO:0007669"/>
    <property type="project" value="InterPro"/>
</dbReference>
<accession>H3KEA5</accession>
<dbReference type="Gene3D" id="3.40.50.300">
    <property type="entry name" value="P-loop containing nucleotide triphosphate hydrolases"/>
    <property type="match status" value="1"/>
</dbReference>
<dbReference type="Pfam" id="PF01381">
    <property type="entry name" value="HTH_3"/>
    <property type="match status" value="1"/>
</dbReference>
<dbReference type="SMART" id="SM00530">
    <property type="entry name" value="HTH_XRE"/>
    <property type="match status" value="1"/>
</dbReference>
<dbReference type="HOGENOM" id="CLU_628405_0_0_4"/>
<dbReference type="SUPFAM" id="SSF52540">
    <property type="entry name" value="P-loop containing nucleoside triphosphate hydrolases"/>
    <property type="match status" value="1"/>
</dbReference>
<sequence length="436" mass="48822">MQTLWTTVVRKSESRLVALTGRRGVGKTTLLHQAFRGRDGIRYVHFFVPEGSSARRIAALWSGVLSRALGFSASTLGETPFEVLRTAVELTRDDPAVIVVDECQRLDREEPDFWGRLQHLWDSKRKSTRALLIMCGSDAAALERIFNDGRAPMYGRTDEQLRLLPFELVRSAEELHERPPSGWLKCFKPNPNAVKVKSVKVDAVEVRGRPDARPSGASTQRRLWVSLPRCYLSGSPTNGTNTMNTYVTGAAIRALREKRGMTQHELAAKLFVSDKAVSKWETGKGFPSIALVERLAKTLEVSVPELLSGEAVVNVNRASNMLKSELYVCPVCGNVVRATGSAHVSCCGITLPELEAEPVDEAHEVTVEKIEHEWFVTTAHPMTKEHHLSFVAYVTGDRFELVKLFPESTVEVRFFSRGRGVLYWYCNQHGLFSRRL</sequence>
<reference evidence="2 3" key="1">
    <citation type="submission" date="2011-11" db="EMBL/GenBank/DDBJ databases">
        <authorList>
            <person name="Weinstock G."/>
            <person name="Sodergren E."/>
            <person name="Clifton S."/>
            <person name="Fulton L."/>
            <person name="Fulton B."/>
            <person name="Courtney L."/>
            <person name="Fronick C."/>
            <person name="Harrison M."/>
            <person name="Strong C."/>
            <person name="Farmer C."/>
            <person name="Delahaunty K."/>
            <person name="Markovic C."/>
            <person name="Hall O."/>
            <person name="Minx P."/>
            <person name="Tomlinson C."/>
            <person name="Mitreva M."/>
            <person name="Hou S."/>
            <person name="Chen J."/>
            <person name="Wollam A."/>
            <person name="Pepin K.H."/>
            <person name="Johnson M."/>
            <person name="Bhonagiri V."/>
            <person name="Zhang X."/>
            <person name="Suruliraj S."/>
            <person name="Warren W."/>
            <person name="Chinwalla A."/>
            <person name="Mardis E.R."/>
            <person name="Wilson R.K."/>
        </authorList>
    </citation>
    <scope>NUCLEOTIDE SEQUENCE [LARGE SCALE GENOMIC DNA]</scope>
    <source>
        <strain evidence="2 3">YIT 11816</strain>
    </source>
</reference>
<feature type="domain" description="HTH cro/C1-type" evidence="1">
    <location>
        <begin position="252"/>
        <end position="306"/>
    </location>
</feature>
<comment type="caution">
    <text evidence="2">The sequence shown here is derived from an EMBL/GenBank/DDBJ whole genome shotgun (WGS) entry which is preliminary data.</text>
</comment>
<keyword evidence="2" id="KW-0238">DNA-binding</keyword>
<dbReference type="InterPro" id="IPR027417">
    <property type="entry name" value="P-loop_NTPase"/>
</dbReference>
<dbReference type="InterPro" id="IPR036073">
    <property type="entry name" value="Desulfoferrodoxin_Fe-bd_dom_sf"/>
</dbReference>
<dbReference type="SUPFAM" id="SSF47413">
    <property type="entry name" value="lambda repressor-like DNA-binding domains"/>
    <property type="match status" value="1"/>
</dbReference>
<evidence type="ECO:0000259" key="1">
    <source>
        <dbReference type="PROSITE" id="PS50943"/>
    </source>
</evidence>
<dbReference type="GO" id="GO:0016887">
    <property type="term" value="F:ATP hydrolysis activity"/>
    <property type="evidence" value="ECO:0007669"/>
    <property type="project" value="InterPro"/>
</dbReference>
<dbReference type="GO" id="GO:0005506">
    <property type="term" value="F:iron ion binding"/>
    <property type="evidence" value="ECO:0007669"/>
    <property type="project" value="InterPro"/>
</dbReference>
<dbReference type="PROSITE" id="PS50943">
    <property type="entry name" value="HTH_CROC1"/>
    <property type="match status" value="1"/>
</dbReference>
<dbReference type="InterPro" id="IPR001387">
    <property type="entry name" value="Cro/C1-type_HTH"/>
</dbReference>
<dbReference type="EMBL" id="AFBQ01000145">
    <property type="protein sequence ID" value="EHY31557.1"/>
    <property type="molecule type" value="Genomic_DNA"/>
</dbReference>
<dbReference type="Gene3D" id="1.10.260.40">
    <property type="entry name" value="lambda repressor-like DNA-binding domains"/>
    <property type="match status" value="1"/>
</dbReference>
<dbReference type="CDD" id="cd00093">
    <property type="entry name" value="HTH_XRE"/>
    <property type="match status" value="1"/>
</dbReference>
<dbReference type="InterPro" id="IPR010982">
    <property type="entry name" value="Lambda_DNA-bd_dom_sf"/>
</dbReference>
<dbReference type="Gene3D" id="2.60.40.730">
    <property type="entry name" value="SOR catalytic domain"/>
    <property type="match status" value="1"/>
</dbReference>
<protein>
    <submittedName>
        <fullName evidence="2">DNA-binding helix-turn-helix protein</fullName>
    </submittedName>
</protein>
<evidence type="ECO:0000313" key="3">
    <source>
        <dbReference type="Proteomes" id="UP000004956"/>
    </source>
</evidence>
<dbReference type="Proteomes" id="UP000004956">
    <property type="component" value="Unassembled WGS sequence"/>
</dbReference>
<dbReference type="STRING" id="762967.HMPREF9440_01069"/>
<dbReference type="PANTHER" id="PTHR34704:SF1">
    <property type="entry name" value="ATPASE"/>
    <property type="match status" value="1"/>
</dbReference>
<dbReference type="InterPro" id="IPR049945">
    <property type="entry name" value="AAA_22"/>
</dbReference>